<dbReference type="EMBL" id="JAGPUO010000029">
    <property type="protein sequence ID" value="KAG5655454.1"/>
    <property type="molecule type" value="Genomic_DNA"/>
</dbReference>
<evidence type="ECO:0000256" key="1">
    <source>
        <dbReference type="SAM" id="Coils"/>
    </source>
</evidence>
<feature type="coiled-coil region" evidence="1">
    <location>
        <begin position="338"/>
        <end position="399"/>
    </location>
</feature>
<keyword evidence="4" id="KW-1185">Reference proteome</keyword>
<proteinExistence type="predicted"/>
<organism evidence="3 4">
    <name type="scientific">Fusarium avenaceum</name>
    <dbReference type="NCBI Taxonomy" id="40199"/>
    <lineage>
        <taxon>Eukaryota</taxon>
        <taxon>Fungi</taxon>
        <taxon>Dikarya</taxon>
        <taxon>Ascomycota</taxon>
        <taxon>Pezizomycotina</taxon>
        <taxon>Sordariomycetes</taxon>
        <taxon>Hypocreomycetidae</taxon>
        <taxon>Hypocreales</taxon>
        <taxon>Nectriaceae</taxon>
        <taxon>Fusarium</taxon>
        <taxon>Fusarium tricinctum species complex</taxon>
    </lineage>
</organism>
<sequence>MENIMTIAPKPWGRPKGSVDKKPRAKRGSKMVVKFSLAKTPSKVSYAHSSAKNLKIARQAQMSDFWIIQKLGGKRRELSSDTRAASASRTILRITSQWPWEWAADFLPVDWTITILNDLQQLVQDIHNKQNPSLCANNYQRVKDVVLQQARIRDYQHPHMIDHDLQYAFRNFGVEPKRRQIQVPNRTVTTTPATHMASSTPLAPRIPIVPTVPVAIMDDSDSSDGGSLFVSDSSFAVNEPERSPCRKSSILSITSAISNEEVPQPWKHPRSTVQRPETPERTHAIEPEPERMDIDDAFLNEAAKNNMNNPNWDFPAQFDPAPTYQGPADLVTGIEYLKANENQEQKELAQNIASLKTSIQTREASIADKTYMIAHSKALSKLKQNLRSHNEEKDTLKRGRVFFKQHCEDKMALNDQLVAETLRWYTQSLQACDAAISTTKAQIDQERQKSAQRTVDFKAQIDKDIAQVQRLEDRERDTIRNLEYYSVVKGLIKLGPHGMETLLTKLKYDNIPILKMVEEVQKVCDL</sequence>
<feature type="region of interest" description="Disordered" evidence="2">
    <location>
        <begin position="1"/>
        <end position="27"/>
    </location>
</feature>
<accession>A0A9P7KMS7</accession>
<evidence type="ECO:0000313" key="4">
    <source>
        <dbReference type="Proteomes" id="UP000782241"/>
    </source>
</evidence>
<evidence type="ECO:0000313" key="3">
    <source>
        <dbReference type="EMBL" id="KAG5655454.1"/>
    </source>
</evidence>
<feature type="region of interest" description="Disordered" evidence="2">
    <location>
        <begin position="261"/>
        <end position="280"/>
    </location>
</feature>
<name>A0A9P7KMS7_9HYPO</name>
<gene>
    <name evidence="3" type="ORF">KAF25_000703</name>
</gene>
<comment type="caution">
    <text evidence="3">The sequence shown here is derived from an EMBL/GenBank/DDBJ whole genome shotgun (WGS) entry which is preliminary data.</text>
</comment>
<reference evidence="3" key="1">
    <citation type="submission" date="2021-04" db="EMBL/GenBank/DDBJ databases">
        <title>Draft genome of Fusarium avenaceum strain F156N33, isolated from an atmospheric sample in Virginia.</title>
        <authorList>
            <person name="Yang S."/>
            <person name="Vinatzer B.A."/>
            <person name="Coleman J."/>
        </authorList>
    </citation>
    <scope>NUCLEOTIDE SEQUENCE</scope>
    <source>
        <strain evidence="3">F156N33</strain>
    </source>
</reference>
<evidence type="ECO:0000256" key="2">
    <source>
        <dbReference type="SAM" id="MobiDB-lite"/>
    </source>
</evidence>
<dbReference type="AlphaFoldDB" id="A0A9P7KMS7"/>
<keyword evidence="1" id="KW-0175">Coiled coil</keyword>
<protein>
    <submittedName>
        <fullName evidence="3">Uncharacterized protein</fullName>
    </submittedName>
</protein>
<dbReference type="Proteomes" id="UP000782241">
    <property type="component" value="Unassembled WGS sequence"/>
</dbReference>